<comment type="caution">
    <text evidence="2">The sequence shown here is derived from an EMBL/GenBank/DDBJ whole genome shotgun (WGS) entry which is preliminary data.</text>
</comment>
<keyword evidence="2" id="KW-0560">Oxidoreductase</keyword>
<name>A0A4Q7MF65_9MICO</name>
<dbReference type="EMBL" id="SGWY01000002">
    <property type="protein sequence ID" value="RZS65708.1"/>
    <property type="molecule type" value="Genomic_DNA"/>
</dbReference>
<feature type="domain" description="VOC" evidence="1">
    <location>
        <begin position="38"/>
        <end position="163"/>
    </location>
</feature>
<keyword evidence="3" id="KW-1185">Reference proteome</keyword>
<dbReference type="InterPro" id="IPR029068">
    <property type="entry name" value="Glyas_Bleomycin-R_OHBP_Dase"/>
</dbReference>
<organism evidence="2 3">
    <name type="scientific">Agromyces ramosus</name>
    <dbReference type="NCBI Taxonomy" id="33879"/>
    <lineage>
        <taxon>Bacteria</taxon>
        <taxon>Bacillati</taxon>
        <taxon>Actinomycetota</taxon>
        <taxon>Actinomycetes</taxon>
        <taxon>Micrococcales</taxon>
        <taxon>Microbacteriaceae</taxon>
        <taxon>Agromyces</taxon>
    </lineage>
</organism>
<dbReference type="InterPro" id="IPR037523">
    <property type="entry name" value="VOC_core"/>
</dbReference>
<dbReference type="Gene3D" id="3.10.180.10">
    <property type="entry name" value="2,3-Dihydroxybiphenyl 1,2-Dioxygenase, domain 1"/>
    <property type="match status" value="1"/>
</dbReference>
<dbReference type="AlphaFoldDB" id="A0A4Q7MF65"/>
<accession>A0A4Q7MF65</accession>
<protein>
    <submittedName>
        <fullName evidence="2">Catechol 2,3-dioxygenase-like lactoylglutathione lyase family enzyme</fullName>
    </submittedName>
</protein>
<dbReference type="Pfam" id="PF00903">
    <property type="entry name" value="Glyoxalase"/>
    <property type="match status" value="1"/>
</dbReference>
<evidence type="ECO:0000259" key="1">
    <source>
        <dbReference type="PROSITE" id="PS51819"/>
    </source>
</evidence>
<proteinExistence type="predicted"/>
<evidence type="ECO:0000313" key="3">
    <source>
        <dbReference type="Proteomes" id="UP000293289"/>
    </source>
</evidence>
<sequence>MSTPSRAEPFPLQPLDVAEGLWKRGDYGQEGADVVTIKDAFPGFSVNDIAAARAFYGTKLGLRVEDGSMGDLQVTLPSGQNVFVYPKDNHEPATFTILNLVVPDIDRAVDELNDAGVETKIYSGDQDFGTDERGIARSSSANPGPNIAWFRDPAGNVISVIEG</sequence>
<evidence type="ECO:0000313" key="2">
    <source>
        <dbReference type="EMBL" id="RZS65708.1"/>
    </source>
</evidence>
<gene>
    <name evidence="2" type="ORF">EV187_1409</name>
</gene>
<keyword evidence="2" id="KW-0456">Lyase</keyword>
<keyword evidence="2" id="KW-0223">Dioxygenase</keyword>
<dbReference type="GO" id="GO:0016829">
    <property type="term" value="F:lyase activity"/>
    <property type="evidence" value="ECO:0007669"/>
    <property type="project" value="UniProtKB-KW"/>
</dbReference>
<dbReference type="SUPFAM" id="SSF54593">
    <property type="entry name" value="Glyoxalase/Bleomycin resistance protein/Dihydroxybiphenyl dioxygenase"/>
    <property type="match status" value="1"/>
</dbReference>
<dbReference type="PROSITE" id="PS51819">
    <property type="entry name" value="VOC"/>
    <property type="match status" value="1"/>
</dbReference>
<dbReference type="GO" id="GO:0051213">
    <property type="term" value="F:dioxygenase activity"/>
    <property type="evidence" value="ECO:0007669"/>
    <property type="project" value="UniProtKB-KW"/>
</dbReference>
<dbReference type="Proteomes" id="UP000293289">
    <property type="component" value="Unassembled WGS sequence"/>
</dbReference>
<reference evidence="2 3" key="1">
    <citation type="submission" date="2019-02" db="EMBL/GenBank/DDBJ databases">
        <title>Genomic Encyclopedia of Type Strains, Phase IV (KMG-IV): sequencing the most valuable type-strain genomes for metagenomic binning, comparative biology and taxonomic classification.</title>
        <authorList>
            <person name="Goeker M."/>
        </authorList>
    </citation>
    <scope>NUCLEOTIDE SEQUENCE [LARGE SCALE GENOMIC DNA]</scope>
    <source>
        <strain evidence="2 3">DSM 43045</strain>
    </source>
</reference>
<dbReference type="InterPro" id="IPR004360">
    <property type="entry name" value="Glyas_Fos-R_dOase_dom"/>
</dbReference>